<feature type="transmembrane region" description="Helical" evidence="1">
    <location>
        <begin position="33"/>
        <end position="60"/>
    </location>
</feature>
<dbReference type="EMBL" id="QKWP01001963">
    <property type="protein sequence ID" value="RIB05553.1"/>
    <property type="molecule type" value="Genomic_DNA"/>
</dbReference>
<evidence type="ECO:0000313" key="2">
    <source>
        <dbReference type="EMBL" id="RIB05553.1"/>
    </source>
</evidence>
<protein>
    <submittedName>
        <fullName evidence="2">Uncharacterized protein</fullName>
    </submittedName>
</protein>
<reference evidence="2 3" key="1">
    <citation type="submission" date="2018-06" db="EMBL/GenBank/DDBJ databases">
        <title>Comparative genomics reveals the genomic features of Rhizophagus irregularis, R. cerebriforme, R. diaphanum and Gigaspora rosea, and their symbiotic lifestyle signature.</title>
        <authorList>
            <person name="Morin E."/>
            <person name="San Clemente H."/>
            <person name="Chen E.C.H."/>
            <person name="De La Providencia I."/>
            <person name="Hainaut M."/>
            <person name="Kuo A."/>
            <person name="Kohler A."/>
            <person name="Murat C."/>
            <person name="Tang N."/>
            <person name="Roy S."/>
            <person name="Loubradou J."/>
            <person name="Henrissat B."/>
            <person name="Grigoriev I.V."/>
            <person name="Corradi N."/>
            <person name="Roux C."/>
            <person name="Martin F.M."/>
        </authorList>
    </citation>
    <scope>NUCLEOTIDE SEQUENCE [LARGE SCALE GENOMIC DNA]</scope>
    <source>
        <strain evidence="2 3">DAOM 194757</strain>
    </source>
</reference>
<dbReference type="AlphaFoldDB" id="A0A397UDV9"/>
<name>A0A397UDV9_9GLOM</name>
<comment type="caution">
    <text evidence="2">The sequence shown here is derived from an EMBL/GenBank/DDBJ whole genome shotgun (WGS) entry which is preliminary data.</text>
</comment>
<dbReference type="Proteomes" id="UP000266673">
    <property type="component" value="Unassembled WGS sequence"/>
</dbReference>
<feature type="transmembrane region" description="Helical" evidence="1">
    <location>
        <begin position="160"/>
        <end position="183"/>
    </location>
</feature>
<organism evidence="2 3">
    <name type="scientific">Gigaspora rosea</name>
    <dbReference type="NCBI Taxonomy" id="44941"/>
    <lineage>
        <taxon>Eukaryota</taxon>
        <taxon>Fungi</taxon>
        <taxon>Fungi incertae sedis</taxon>
        <taxon>Mucoromycota</taxon>
        <taxon>Glomeromycotina</taxon>
        <taxon>Glomeromycetes</taxon>
        <taxon>Diversisporales</taxon>
        <taxon>Gigasporaceae</taxon>
        <taxon>Gigaspora</taxon>
    </lineage>
</organism>
<keyword evidence="1" id="KW-0812">Transmembrane</keyword>
<feature type="transmembrane region" description="Helical" evidence="1">
    <location>
        <begin position="294"/>
        <end position="317"/>
    </location>
</feature>
<feature type="transmembrane region" description="Helical" evidence="1">
    <location>
        <begin position="120"/>
        <end position="139"/>
    </location>
</feature>
<sequence length="373" mass="43300">MVRLNQSFARTCKEDMCFCDFRINIYDCQNEKLFYISISTLIPIYIIISTLALTNLYYLTKVKRQDFFLPKLRERGLLRPRPLHTFHVLVILNTLSQTIHNSLLLSESYANITLAELGHSFPYALLGSFAAILAISFVYSTPSIEIEDNIDLNSLPNKKLLDVIGFTLAVQPFWTWFPLSILTGIHADLDDTTFASKLFTAQYSAWAIWCCLYLFSLCFIWRRLDSVIKYQIKELKNRLRNGSDNELERLERGRRNICFPMSCIISGIMIQGVTFGFISFYYRETIIFKFKFGIIYFIVWYCAYPIIDLLAECVLLYNTISLHKNYMCQSTLPSHRSAESDLTIKDSNNDNVTSLDQRPSLHLDRQKSDMPLV</sequence>
<accession>A0A397UDV9</accession>
<feature type="transmembrane region" description="Helical" evidence="1">
    <location>
        <begin position="257"/>
        <end position="282"/>
    </location>
</feature>
<keyword evidence="3" id="KW-1185">Reference proteome</keyword>
<evidence type="ECO:0000256" key="1">
    <source>
        <dbReference type="SAM" id="Phobius"/>
    </source>
</evidence>
<keyword evidence="1" id="KW-0472">Membrane</keyword>
<feature type="transmembrane region" description="Helical" evidence="1">
    <location>
        <begin position="203"/>
        <end position="221"/>
    </location>
</feature>
<gene>
    <name evidence="2" type="ORF">C2G38_586716</name>
</gene>
<proteinExistence type="predicted"/>
<dbReference type="OrthoDB" id="2131431at2759"/>
<keyword evidence="1" id="KW-1133">Transmembrane helix</keyword>
<evidence type="ECO:0000313" key="3">
    <source>
        <dbReference type="Proteomes" id="UP000266673"/>
    </source>
</evidence>